<comment type="caution">
    <text evidence="1">The sequence shown here is derived from an EMBL/GenBank/DDBJ whole genome shotgun (WGS) entry which is preliminary data.</text>
</comment>
<accession>A0A8S0VUN1</accession>
<dbReference type="EMBL" id="CACVBS010000036">
    <property type="protein sequence ID" value="CAA7262420.1"/>
    <property type="molecule type" value="Genomic_DNA"/>
</dbReference>
<dbReference type="Proteomes" id="UP000467700">
    <property type="component" value="Unassembled WGS sequence"/>
</dbReference>
<reference evidence="1 2" key="1">
    <citation type="submission" date="2020-01" db="EMBL/GenBank/DDBJ databases">
        <authorList>
            <person name="Gupta K D."/>
        </authorList>
    </citation>
    <scope>NUCLEOTIDE SEQUENCE [LARGE SCALE GENOMIC DNA]</scope>
</reference>
<dbReference type="OrthoDB" id="3229878at2759"/>
<proteinExistence type="predicted"/>
<dbReference type="AlphaFoldDB" id="A0A8S0VUN1"/>
<gene>
    <name evidence="1" type="ORF">AAE3_LOCUS4931</name>
</gene>
<keyword evidence="2" id="KW-1185">Reference proteome</keyword>
<sequence>MGTRGLLGFIIGSQRHAAYNHYDSNPEALGEKIVAFLLSLKGPEDYQKMAMLVRNITWAEEDSTPSPELQRKYSELGFSNLQFSSRSLEDWNCLLHNVQGAAALPAIQRGDLEHLAESIDFLKNSFSCQWAYFIDFEYQIFETWAFGAKLDEVSFQLLVQRGQRYWDAISRDEVDKRAARIQMALLSGRVL</sequence>
<evidence type="ECO:0000313" key="2">
    <source>
        <dbReference type="Proteomes" id="UP000467700"/>
    </source>
</evidence>
<evidence type="ECO:0000313" key="1">
    <source>
        <dbReference type="EMBL" id="CAA7262420.1"/>
    </source>
</evidence>
<name>A0A8S0VUN1_CYCAE</name>
<protein>
    <submittedName>
        <fullName evidence="1">Uncharacterized protein</fullName>
    </submittedName>
</protein>
<organism evidence="1 2">
    <name type="scientific">Cyclocybe aegerita</name>
    <name type="common">Black poplar mushroom</name>
    <name type="synonym">Agrocybe aegerita</name>
    <dbReference type="NCBI Taxonomy" id="1973307"/>
    <lineage>
        <taxon>Eukaryota</taxon>
        <taxon>Fungi</taxon>
        <taxon>Dikarya</taxon>
        <taxon>Basidiomycota</taxon>
        <taxon>Agaricomycotina</taxon>
        <taxon>Agaricomycetes</taxon>
        <taxon>Agaricomycetidae</taxon>
        <taxon>Agaricales</taxon>
        <taxon>Agaricineae</taxon>
        <taxon>Bolbitiaceae</taxon>
        <taxon>Cyclocybe</taxon>
    </lineage>
</organism>